<feature type="compositionally biased region" description="Low complexity" evidence="1">
    <location>
        <begin position="121"/>
        <end position="131"/>
    </location>
</feature>
<feature type="region of interest" description="Disordered" evidence="1">
    <location>
        <begin position="216"/>
        <end position="236"/>
    </location>
</feature>
<dbReference type="EMBL" id="QCYY01001263">
    <property type="protein sequence ID" value="ROT79283.1"/>
    <property type="molecule type" value="Genomic_DNA"/>
</dbReference>
<evidence type="ECO:0000256" key="1">
    <source>
        <dbReference type="SAM" id="MobiDB-lite"/>
    </source>
</evidence>
<feature type="region of interest" description="Disordered" evidence="1">
    <location>
        <begin position="298"/>
        <end position="317"/>
    </location>
</feature>
<dbReference type="AlphaFoldDB" id="A0A423TS80"/>
<organism evidence="2 3">
    <name type="scientific">Penaeus vannamei</name>
    <name type="common">Whiteleg shrimp</name>
    <name type="synonym">Litopenaeus vannamei</name>
    <dbReference type="NCBI Taxonomy" id="6689"/>
    <lineage>
        <taxon>Eukaryota</taxon>
        <taxon>Metazoa</taxon>
        <taxon>Ecdysozoa</taxon>
        <taxon>Arthropoda</taxon>
        <taxon>Crustacea</taxon>
        <taxon>Multicrustacea</taxon>
        <taxon>Malacostraca</taxon>
        <taxon>Eumalacostraca</taxon>
        <taxon>Eucarida</taxon>
        <taxon>Decapoda</taxon>
        <taxon>Dendrobranchiata</taxon>
        <taxon>Penaeoidea</taxon>
        <taxon>Penaeidae</taxon>
        <taxon>Penaeus</taxon>
    </lineage>
</organism>
<evidence type="ECO:0000313" key="2">
    <source>
        <dbReference type="EMBL" id="ROT79283.1"/>
    </source>
</evidence>
<feature type="region of interest" description="Disordered" evidence="1">
    <location>
        <begin position="410"/>
        <end position="444"/>
    </location>
</feature>
<dbReference type="Proteomes" id="UP000283509">
    <property type="component" value="Unassembled WGS sequence"/>
</dbReference>
<evidence type="ECO:0000313" key="3">
    <source>
        <dbReference type="Proteomes" id="UP000283509"/>
    </source>
</evidence>
<comment type="caution">
    <text evidence="2">The sequence shown here is derived from an EMBL/GenBank/DDBJ whole genome shotgun (WGS) entry which is preliminary data.</text>
</comment>
<gene>
    <name evidence="2" type="ORF">C7M84_002005</name>
</gene>
<accession>A0A423TS80</accession>
<protein>
    <submittedName>
        <fullName evidence="2">Uncharacterized protein</fullName>
    </submittedName>
</protein>
<keyword evidence="3" id="KW-1185">Reference proteome</keyword>
<proteinExistence type="predicted"/>
<feature type="region of interest" description="Disordered" evidence="1">
    <location>
        <begin position="89"/>
        <end position="136"/>
    </location>
</feature>
<reference evidence="2 3" key="1">
    <citation type="submission" date="2018-04" db="EMBL/GenBank/DDBJ databases">
        <authorList>
            <person name="Zhang X."/>
            <person name="Yuan J."/>
            <person name="Li F."/>
            <person name="Xiang J."/>
        </authorList>
    </citation>
    <scope>NUCLEOTIDE SEQUENCE [LARGE SCALE GENOMIC DNA]</scope>
    <source>
        <tissue evidence="2">Muscle</tissue>
    </source>
</reference>
<reference evidence="2 3" key="2">
    <citation type="submission" date="2019-01" db="EMBL/GenBank/DDBJ databases">
        <title>The decoding of complex shrimp genome reveals the adaptation for benthos swimmer, frequently molting mechanism and breeding impact on genome.</title>
        <authorList>
            <person name="Sun Y."/>
            <person name="Gao Y."/>
            <person name="Yu Y."/>
        </authorList>
    </citation>
    <scope>NUCLEOTIDE SEQUENCE [LARGE SCALE GENOMIC DNA]</scope>
    <source>
        <tissue evidence="2">Muscle</tissue>
    </source>
</reference>
<sequence length="444" mass="48068">MKRKHTGQAVVTGAASRYCSQLEGQLTPPSPRLRHGAQVNNTTQVKSGMRPHNCETAVGWGSAPHRERRHITLLQSCLLPREARPGNLHSRWDNAHTPRVLHPVPRGRCDRPARPAPSPAPTRGTAGGAPPYRVNNPQNTNGKLLKWRCCEILRVTSSLGGLSSYRGSPPPDGGRIAPGRRYASLSHYIHSATVTSSSLRQTHTASYQEFLPSYRPQRPSMARDAPRGGTASSGGSTAEAAECCKARRGLPPCWFCFSSHLPPRSLGLRLAESATPGRDVACTALGILCTARSTPRSLESGGKMRINGGRGVTSPPLPRPCMDDLSATQPLLPKLCQAPEDRSLPSRFPSFLPHDKFLRGDAQRALRHASPKNTRQGSLATRSPAAQHFTSFIPLFSQRLNLALRVSNNWPRSDRRSHPTASSLQGHDGPQATTTVPTPSPLSP</sequence>
<name>A0A423TS80_PENVA</name>